<dbReference type="RefSeq" id="WP_379482693.1">
    <property type="nucleotide sequence ID" value="NZ_JBHMCF010000003.1"/>
</dbReference>
<keyword evidence="2" id="KW-1185">Reference proteome</keyword>
<name>A0ABV5NF76_9ACTN</name>
<accession>A0ABV5NF76</accession>
<evidence type="ECO:0000313" key="2">
    <source>
        <dbReference type="Proteomes" id="UP001589568"/>
    </source>
</evidence>
<reference evidence="1 2" key="1">
    <citation type="submission" date="2024-09" db="EMBL/GenBank/DDBJ databases">
        <authorList>
            <person name="Sun Q."/>
            <person name="Mori K."/>
        </authorList>
    </citation>
    <scope>NUCLEOTIDE SEQUENCE [LARGE SCALE GENOMIC DNA]</scope>
    <source>
        <strain evidence="1 2">JCM 3324</strain>
    </source>
</reference>
<comment type="caution">
    <text evidence="1">The sequence shown here is derived from an EMBL/GenBank/DDBJ whole genome shotgun (WGS) entry which is preliminary data.</text>
</comment>
<evidence type="ECO:0000313" key="1">
    <source>
        <dbReference type="EMBL" id="MFB9468953.1"/>
    </source>
</evidence>
<gene>
    <name evidence="1" type="ORF">ACFFR3_05515</name>
</gene>
<dbReference type="EMBL" id="JBHMCF010000003">
    <property type="protein sequence ID" value="MFB9468953.1"/>
    <property type="molecule type" value="Genomic_DNA"/>
</dbReference>
<organism evidence="1 2">
    <name type="scientific">Nonomuraea salmonea</name>
    <dbReference type="NCBI Taxonomy" id="46181"/>
    <lineage>
        <taxon>Bacteria</taxon>
        <taxon>Bacillati</taxon>
        <taxon>Actinomycetota</taxon>
        <taxon>Actinomycetes</taxon>
        <taxon>Streptosporangiales</taxon>
        <taxon>Streptosporangiaceae</taxon>
        <taxon>Nonomuraea</taxon>
    </lineage>
</organism>
<protein>
    <submittedName>
        <fullName evidence="1">Uncharacterized protein</fullName>
    </submittedName>
</protein>
<proteinExistence type="predicted"/>
<sequence length="41" mass="3706">MTGTAGQALATGEAGAADLTGTAGQALATGVIGSRASESIA</sequence>
<dbReference type="Proteomes" id="UP001589568">
    <property type="component" value="Unassembled WGS sequence"/>
</dbReference>